<dbReference type="eggNOG" id="COG2203">
    <property type="taxonomic scope" value="Bacteria"/>
</dbReference>
<dbReference type="InterPro" id="IPR037522">
    <property type="entry name" value="HD_GYP_dom"/>
</dbReference>
<reference evidence="3 4" key="1">
    <citation type="journal article" date="2010" name="Stand. Genomic Sci.">
        <title>Complete genome sequence of Spirochaeta smaragdinae type strain (SEBR 4228).</title>
        <authorList>
            <person name="Mavromatis K."/>
            <person name="Yasawong M."/>
            <person name="Chertkov O."/>
            <person name="Lapidus A."/>
            <person name="Lucas S."/>
            <person name="Nolan M."/>
            <person name="Del Rio T.G."/>
            <person name="Tice H."/>
            <person name="Cheng J.F."/>
            <person name="Pitluck S."/>
            <person name="Liolios K."/>
            <person name="Ivanova N."/>
            <person name="Tapia R."/>
            <person name="Han C."/>
            <person name="Bruce D."/>
            <person name="Goodwin L."/>
            <person name="Pati A."/>
            <person name="Chen A."/>
            <person name="Palaniappan K."/>
            <person name="Land M."/>
            <person name="Hauser L."/>
            <person name="Chang Y.J."/>
            <person name="Jeffries C.D."/>
            <person name="Detter J.C."/>
            <person name="Rohde M."/>
            <person name="Brambilla E."/>
            <person name="Spring S."/>
            <person name="Goker M."/>
            <person name="Sikorski J."/>
            <person name="Woyke T."/>
            <person name="Bristow J."/>
            <person name="Eisen J.A."/>
            <person name="Markowitz V."/>
            <person name="Hugenholtz P."/>
            <person name="Klenk H.P."/>
            <person name="Kyrpides N.C."/>
        </authorList>
    </citation>
    <scope>NUCLEOTIDE SEQUENCE [LARGE SCALE GENOMIC DNA]</scope>
    <source>
        <strain evidence="4">DSM 11293 / JCM 15392 / SEBR 4228</strain>
    </source>
</reference>
<keyword evidence="1" id="KW-0175">Coiled coil</keyword>
<dbReference type="SUPFAM" id="SSF109604">
    <property type="entry name" value="HD-domain/PDEase-like"/>
    <property type="match status" value="1"/>
</dbReference>
<dbReference type="HOGENOM" id="CLU_000445_92_13_12"/>
<dbReference type="Pfam" id="PF01590">
    <property type="entry name" value="GAF"/>
    <property type="match status" value="1"/>
</dbReference>
<dbReference type="SMART" id="SM00471">
    <property type="entry name" value="HDc"/>
    <property type="match status" value="1"/>
</dbReference>
<dbReference type="SUPFAM" id="SSF55781">
    <property type="entry name" value="GAF domain-like"/>
    <property type="match status" value="1"/>
</dbReference>
<dbReference type="PANTHER" id="PTHR45228">
    <property type="entry name" value="CYCLIC DI-GMP PHOSPHODIESTERASE TM_0186-RELATED"/>
    <property type="match status" value="1"/>
</dbReference>
<dbReference type="PANTHER" id="PTHR45228:SF9">
    <property type="entry name" value="3'3'-CGAMP-SPECIFIC PHOSPHODIESTERASE 2"/>
    <property type="match status" value="1"/>
</dbReference>
<dbReference type="Proteomes" id="UP000002318">
    <property type="component" value="Chromosome"/>
</dbReference>
<dbReference type="RefSeq" id="WP_013252664.1">
    <property type="nucleotide sequence ID" value="NC_014364.1"/>
</dbReference>
<dbReference type="Gene3D" id="1.10.3210.10">
    <property type="entry name" value="Hypothetical protein af1432"/>
    <property type="match status" value="1"/>
</dbReference>
<dbReference type="InterPro" id="IPR003018">
    <property type="entry name" value="GAF"/>
</dbReference>
<dbReference type="eggNOG" id="COG3437">
    <property type="taxonomic scope" value="Bacteria"/>
</dbReference>
<dbReference type="CDD" id="cd00077">
    <property type="entry name" value="HDc"/>
    <property type="match status" value="1"/>
</dbReference>
<evidence type="ECO:0000313" key="4">
    <source>
        <dbReference type="Proteomes" id="UP000002318"/>
    </source>
</evidence>
<dbReference type="STRING" id="573413.Spirs_0040"/>
<gene>
    <name evidence="3" type="ordered locus">Spirs_0040</name>
</gene>
<dbReference type="SMART" id="SM00065">
    <property type="entry name" value="GAF"/>
    <property type="match status" value="1"/>
</dbReference>
<evidence type="ECO:0000259" key="2">
    <source>
        <dbReference type="PROSITE" id="PS51832"/>
    </source>
</evidence>
<organism evidence="3 4">
    <name type="scientific">Sediminispirochaeta smaragdinae (strain DSM 11293 / JCM 15392 / SEBR 4228)</name>
    <name type="common">Spirochaeta smaragdinae</name>
    <dbReference type="NCBI Taxonomy" id="573413"/>
    <lineage>
        <taxon>Bacteria</taxon>
        <taxon>Pseudomonadati</taxon>
        <taxon>Spirochaetota</taxon>
        <taxon>Spirochaetia</taxon>
        <taxon>Spirochaetales</taxon>
        <taxon>Spirochaetaceae</taxon>
        <taxon>Sediminispirochaeta</taxon>
    </lineage>
</organism>
<feature type="domain" description="HD-GYP" evidence="2">
    <location>
        <begin position="176"/>
        <end position="373"/>
    </location>
</feature>
<dbReference type="PROSITE" id="PS51832">
    <property type="entry name" value="HD_GYP"/>
    <property type="match status" value="1"/>
</dbReference>
<evidence type="ECO:0000256" key="1">
    <source>
        <dbReference type="SAM" id="Coils"/>
    </source>
</evidence>
<dbReference type="InterPro" id="IPR003607">
    <property type="entry name" value="HD/PDEase_dom"/>
</dbReference>
<evidence type="ECO:0000313" key="3">
    <source>
        <dbReference type="EMBL" id="ADK79200.1"/>
    </source>
</evidence>
<name>E1R6R8_SEDSS</name>
<proteinExistence type="predicted"/>
<dbReference type="EMBL" id="CP002116">
    <property type="protein sequence ID" value="ADK79200.1"/>
    <property type="molecule type" value="Genomic_DNA"/>
</dbReference>
<dbReference type="KEGG" id="ssm:Spirs_0040"/>
<protein>
    <submittedName>
        <fullName evidence="3">Metal dependent phosphohydrolase</fullName>
    </submittedName>
</protein>
<dbReference type="InterPro" id="IPR029016">
    <property type="entry name" value="GAF-like_dom_sf"/>
</dbReference>
<sequence length="373" mass="41911">MKNTELRKEPSAQELLKIIFKYINLIANERDVGRLLVALADMGRDLITADRCTVWLVNQQRGELWSKIAHGVDRIVIPLSKGVAGYVATTGKSMITNDAYADERFDKQVDSETGYRTRNIIALPIRDSAGEVMGVYQAINKMSGEDGFTERDLEHLQLAASYTGSELEAVALQEEIEQTQREMIVTLAEAGEMRSKETGGHVRRVAEYSYLIALAMGMDAEEAELLKNASPMHDIGKIAIPDAILLKEGPLTDEEREVMKTHTTIGYDMLKYSTRDLLKTSAIVAYQHHEKWDGSGYPQGLVGEDIHIYARITAIADVFDALSCDRVYKAAWPKEKIVALFKAERGHHFDPVLCDIMDGLWDQLYAIKRQYSH</sequence>
<dbReference type="AlphaFoldDB" id="E1R6R8"/>
<dbReference type="Gene3D" id="3.30.450.40">
    <property type="match status" value="1"/>
</dbReference>
<accession>E1R6R8</accession>
<dbReference type="OrthoDB" id="9781505at2"/>
<feature type="coiled-coil region" evidence="1">
    <location>
        <begin position="162"/>
        <end position="189"/>
    </location>
</feature>
<keyword evidence="4" id="KW-1185">Reference proteome</keyword>
<dbReference type="InterPro" id="IPR052020">
    <property type="entry name" value="Cyclic_di-GMP/3'3'-cGAMP_PDE"/>
</dbReference>
<dbReference type="Pfam" id="PF13487">
    <property type="entry name" value="HD_5"/>
    <property type="match status" value="1"/>
</dbReference>